<proteinExistence type="predicted"/>
<comment type="caution">
    <text evidence="1">The sequence shown here is derived from an EMBL/GenBank/DDBJ whole genome shotgun (WGS) entry which is preliminary data.</text>
</comment>
<dbReference type="OrthoDB" id="5045495at2759"/>
<feature type="non-terminal residue" evidence="1">
    <location>
        <position position="109"/>
    </location>
</feature>
<organism evidence="1 2">
    <name type="scientific">Dactylonectria macrodidyma</name>
    <dbReference type="NCBI Taxonomy" id="307937"/>
    <lineage>
        <taxon>Eukaryota</taxon>
        <taxon>Fungi</taxon>
        <taxon>Dikarya</taxon>
        <taxon>Ascomycota</taxon>
        <taxon>Pezizomycotina</taxon>
        <taxon>Sordariomycetes</taxon>
        <taxon>Hypocreomycetidae</taxon>
        <taxon>Hypocreales</taxon>
        <taxon>Nectriaceae</taxon>
        <taxon>Dactylonectria</taxon>
    </lineage>
</organism>
<dbReference type="AlphaFoldDB" id="A0A9P9DAN7"/>
<evidence type="ECO:0000313" key="1">
    <source>
        <dbReference type="EMBL" id="KAH7115673.1"/>
    </source>
</evidence>
<accession>A0A9P9DAN7</accession>
<dbReference type="EMBL" id="JAGMUV010000030">
    <property type="protein sequence ID" value="KAH7115673.1"/>
    <property type="molecule type" value="Genomic_DNA"/>
</dbReference>
<reference evidence="1" key="1">
    <citation type="journal article" date="2021" name="Nat. Commun.">
        <title>Genetic determinants of endophytism in the Arabidopsis root mycobiome.</title>
        <authorList>
            <person name="Mesny F."/>
            <person name="Miyauchi S."/>
            <person name="Thiergart T."/>
            <person name="Pickel B."/>
            <person name="Atanasova L."/>
            <person name="Karlsson M."/>
            <person name="Huettel B."/>
            <person name="Barry K.W."/>
            <person name="Haridas S."/>
            <person name="Chen C."/>
            <person name="Bauer D."/>
            <person name="Andreopoulos W."/>
            <person name="Pangilinan J."/>
            <person name="LaButti K."/>
            <person name="Riley R."/>
            <person name="Lipzen A."/>
            <person name="Clum A."/>
            <person name="Drula E."/>
            <person name="Henrissat B."/>
            <person name="Kohler A."/>
            <person name="Grigoriev I.V."/>
            <person name="Martin F.M."/>
            <person name="Hacquard S."/>
        </authorList>
    </citation>
    <scope>NUCLEOTIDE SEQUENCE</scope>
    <source>
        <strain evidence="1">MPI-CAGE-AT-0147</strain>
    </source>
</reference>
<dbReference type="Proteomes" id="UP000738349">
    <property type="component" value="Unassembled WGS sequence"/>
</dbReference>
<name>A0A9P9DAN7_9HYPO</name>
<keyword evidence="2" id="KW-1185">Reference proteome</keyword>
<sequence>MAQIANHIQLTKNPDLASKLERMARRLFPFVELDQGLVHPAFPQTVLSFWLLTDEQLESLAKFYHQKTLNRYTDLYPCKITWRHNMSREEKRCEMGKFIGLPARDLCIQ</sequence>
<gene>
    <name evidence="1" type="ORF">EDB81DRAFT_820464</name>
</gene>
<protein>
    <submittedName>
        <fullName evidence="1">Uncharacterized protein</fullName>
    </submittedName>
</protein>
<evidence type="ECO:0000313" key="2">
    <source>
        <dbReference type="Proteomes" id="UP000738349"/>
    </source>
</evidence>